<dbReference type="Proteomes" id="UP001187415">
    <property type="component" value="Unassembled WGS sequence"/>
</dbReference>
<dbReference type="EMBL" id="JAUPFM010000016">
    <property type="protein sequence ID" value="KAK2825833.1"/>
    <property type="molecule type" value="Genomic_DNA"/>
</dbReference>
<comment type="caution">
    <text evidence="2">The sequence shown here is derived from an EMBL/GenBank/DDBJ whole genome shotgun (WGS) entry which is preliminary data.</text>
</comment>
<protein>
    <submittedName>
        <fullName evidence="2">Uncharacterized protein</fullName>
    </submittedName>
</protein>
<organism evidence="2 3">
    <name type="scientific">Channa striata</name>
    <name type="common">Snakehead murrel</name>
    <name type="synonym">Ophicephalus striatus</name>
    <dbReference type="NCBI Taxonomy" id="64152"/>
    <lineage>
        <taxon>Eukaryota</taxon>
        <taxon>Metazoa</taxon>
        <taxon>Chordata</taxon>
        <taxon>Craniata</taxon>
        <taxon>Vertebrata</taxon>
        <taxon>Euteleostomi</taxon>
        <taxon>Actinopterygii</taxon>
        <taxon>Neopterygii</taxon>
        <taxon>Teleostei</taxon>
        <taxon>Neoteleostei</taxon>
        <taxon>Acanthomorphata</taxon>
        <taxon>Anabantaria</taxon>
        <taxon>Anabantiformes</taxon>
        <taxon>Channoidei</taxon>
        <taxon>Channidae</taxon>
        <taxon>Channa</taxon>
    </lineage>
</organism>
<accession>A0AA88S1F1</accession>
<proteinExistence type="predicted"/>
<name>A0AA88S1F1_CHASR</name>
<reference evidence="2" key="1">
    <citation type="submission" date="2023-07" db="EMBL/GenBank/DDBJ databases">
        <title>Chromosome-level Genome Assembly of Striped Snakehead (Channa striata).</title>
        <authorList>
            <person name="Liu H."/>
        </authorList>
    </citation>
    <scope>NUCLEOTIDE SEQUENCE</scope>
    <source>
        <strain evidence="2">Gz</strain>
        <tissue evidence="2">Muscle</tissue>
    </source>
</reference>
<evidence type="ECO:0000313" key="3">
    <source>
        <dbReference type="Proteomes" id="UP001187415"/>
    </source>
</evidence>
<sequence>MVEQSSTLEDITGFLSHFYSEVKRRVQAGWNGWRKVSGVLLLQGQGEVVKTMASVCSLRRTELITKVKTKAKQKETQKRAKQTNRQTRKLKQKDGT</sequence>
<feature type="compositionally biased region" description="Basic residues" evidence="1">
    <location>
        <begin position="79"/>
        <end position="96"/>
    </location>
</feature>
<keyword evidence="3" id="KW-1185">Reference proteome</keyword>
<evidence type="ECO:0000313" key="2">
    <source>
        <dbReference type="EMBL" id="KAK2825833.1"/>
    </source>
</evidence>
<gene>
    <name evidence="2" type="ORF">Q5P01_020047</name>
</gene>
<evidence type="ECO:0000256" key="1">
    <source>
        <dbReference type="SAM" id="MobiDB-lite"/>
    </source>
</evidence>
<dbReference type="AlphaFoldDB" id="A0AA88S1F1"/>
<feature type="region of interest" description="Disordered" evidence="1">
    <location>
        <begin position="68"/>
        <end position="96"/>
    </location>
</feature>